<dbReference type="PROSITE" id="PS51194">
    <property type="entry name" value="HELICASE_CTER"/>
    <property type="match status" value="1"/>
</dbReference>
<keyword evidence="10" id="KW-0547">Nucleotide-binding</keyword>
<evidence type="ECO:0000256" key="2">
    <source>
        <dbReference type="ARBA" id="ARBA00006866"/>
    </source>
</evidence>
<comment type="subcellular location">
    <subcellularLocation>
        <location evidence="1">Cytoplasm</location>
    </subcellularLocation>
</comment>
<evidence type="ECO:0000256" key="15">
    <source>
        <dbReference type="ARBA" id="ARBA00022843"/>
    </source>
</evidence>
<dbReference type="InterPro" id="IPR041204">
    <property type="entry name" value="RIG-I-like_C"/>
</dbReference>
<dbReference type="OMA" id="TFCQMNP"/>
<keyword evidence="15" id="KW-0832">Ubl conjugation</keyword>
<dbReference type="Gene3D" id="3.40.50.300">
    <property type="entry name" value="P-loop containing nucleotide triphosphate hydrolases"/>
    <property type="match status" value="2"/>
</dbReference>
<dbReference type="Proteomes" id="UP000261620">
    <property type="component" value="Unplaced"/>
</dbReference>
<reference evidence="23" key="1">
    <citation type="submission" date="2025-08" db="UniProtKB">
        <authorList>
            <consortium name="Ensembl"/>
        </authorList>
    </citation>
    <scope>IDENTIFICATION</scope>
</reference>
<dbReference type="PROSITE" id="PS51192">
    <property type="entry name" value="HELICASE_ATP_BIND_1"/>
    <property type="match status" value="1"/>
</dbReference>
<accession>A0A3Q3VZK9</accession>
<evidence type="ECO:0000256" key="1">
    <source>
        <dbReference type="ARBA" id="ARBA00004496"/>
    </source>
</evidence>
<evidence type="ECO:0000313" key="23">
    <source>
        <dbReference type="Ensembl" id="ENSMMOP00000004582.1"/>
    </source>
</evidence>
<evidence type="ECO:0000256" key="7">
    <source>
        <dbReference type="ARBA" id="ARBA00022588"/>
    </source>
</evidence>
<dbReference type="InterPro" id="IPR031964">
    <property type="entry name" value="CARD_dom"/>
</dbReference>
<feature type="domain" description="Helicase C-terminal" evidence="21">
    <location>
        <begin position="616"/>
        <end position="784"/>
    </location>
</feature>
<evidence type="ECO:0000256" key="5">
    <source>
        <dbReference type="ARBA" id="ARBA00022499"/>
    </source>
</evidence>
<dbReference type="AlphaFoldDB" id="A0A3Q3VZK9"/>
<dbReference type="InterPro" id="IPR051363">
    <property type="entry name" value="RLR_Helicase"/>
</dbReference>
<dbReference type="InterPro" id="IPR038557">
    <property type="entry name" value="RLR_C_sf"/>
</dbReference>
<evidence type="ECO:0000256" key="17">
    <source>
        <dbReference type="ARBA" id="ARBA00022884"/>
    </source>
</evidence>
<dbReference type="PROSITE" id="PS51789">
    <property type="entry name" value="RLR_CTR"/>
    <property type="match status" value="1"/>
</dbReference>
<dbReference type="Gene3D" id="1.10.533.10">
    <property type="entry name" value="Death Domain, Fas"/>
    <property type="match status" value="2"/>
</dbReference>
<dbReference type="InterPro" id="IPR014001">
    <property type="entry name" value="Helicase_ATP-bd"/>
</dbReference>
<dbReference type="Pfam" id="PF16739">
    <property type="entry name" value="CARD_2"/>
    <property type="match status" value="2"/>
</dbReference>
<dbReference type="GO" id="GO:0140374">
    <property type="term" value="P:antiviral innate immune response"/>
    <property type="evidence" value="ECO:0007669"/>
    <property type="project" value="TreeGrafter"/>
</dbReference>
<keyword evidence="24" id="KW-1185">Reference proteome</keyword>
<dbReference type="GO" id="GO:0003725">
    <property type="term" value="F:double-stranded RNA binding"/>
    <property type="evidence" value="ECO:0007669"/>
    <property type="project" value="TreeGrafter"/>
</dbReference>
<evidence type="ECO:0000259" key="22">
    <source>
        <dbReference type="PROSITE" id="PS51789"/>
    </source>
</evidence>
<dbReference type="GO" id="GO:0016787">
    <property type="term" value="F:hydrolase activity"/>
    <property type="evidence" value="ECO:0007669"/>
    <property type="project" value="UniProtKB-KW"/>
</dbReference>
<comment type="catalytic activity">
    <reaction evidence="19">
        <text>ATP + H2O = ADP + phosphate + H(+)</text>
        <dbReference type="Rhea" id="RHEA:13065"/>
        <dbReference type="ChEBI" id="CHEBI:15377"/>
        <dbReference type="ChEBI" id="CHEBI:15378"/>
        <dbReference type="ChEBI" id="CHEBI:30616"/>
        <dbReference type="ChEBI" id="CHEBI:43474"/>
        <dbReference type="ChEBI" id="CHEBI:456216"/>
        <dbReference type="EC" id="3.6.4.13"/>
    </reaction>
    <physiologicalReaction direction="left-to-right" evidence="19">
        <dbReference type="Rhea" id="RHEA:13066"/>
    </physiologicalReaction>
</comment>
<evidence type="ECO:0000256" key="16">
    <source>
        <dbReference type="ARBA" id="ARBA00022859"/>
    </source>
</evidence>
<keyword evidence="9" id="KW-0677">Repeat</keyword>
<evidence type="ECO:0000259" key="20">
    <source>
        <dbReference type="PROSITE" id="PS51192"/>
    </source>
</evidence>
<dbReference type="Pfam" id="PF00271">
    <property type="entry name" value="Helicase_C"/>
    <property type="match status" value="1"/>
</dbReference>
<dbReference type="PANTHER" id="PTHR14074">
    <property type="entry name" value="HELICASE WITH DEATH DOMAIN-RELATED"/>
    <property type="match status" value="1"/>
</dbReference>
<keyword evidence="12" id="KW-0347">Helicase</keyword>
<comment type="similarity">
    <text evidence="2">Belongs to the helicase family. RLR subfamily.</text>
</comment>
<evidence type="ECO:0000313" key="24">
    <source>
        <dbReference type="Proteomes" id="UP000261620"/>
    </source>
</evidence>
<dbReference type="SMART" id="SM00487">
    <property type="entry name" value="DEXDc"/>
    <property type="match status" value="1"/>
</dbReference>
<dbReference type="GO" id="GO:0039530">
    <property type="term" value="P:MDA-5 signaling pathway"/>
    <property type="evidence" value="ECO:0007669"/>
    <property type="project" value="TreeGrafter"/>
</dbReference>
<dbReference type="PANTHER" id="PTHR14074:SF14">
    <property type="entry name" value="INTERFERON-INDUCED HELICASE C DOMAIN-CONTAINING PROTEIN 1"/>
    <property type="match status" value="1"/>
</dbReference>
<dbReference type="GO" id="GO:0005524">
    <property type="term" value="F:ATP binding"/>
    <property type="evidence" value="ECO:0007669"/>
    <property type="project" value="UniProtKB-KW"/>
</dbReference>
<reference evidence="23" key="2">
    <citation type="submission" date="2025-09" db="UniProtKB">
        <authorList>
            <consortium name="Ensembl"/>
        </authorList>
    </citation>
    <scope>IDENTIFICATION</scope>
</reference>
<evidence type="ECO:0000256" key="8">
    <source>
        <dbReference type="ARBA" id="ARBA00022723"/>
    </source>
</evidence>
<evidence type="ECO:0000256" key="9">
    <source>
        <dbReference type="ARBA" id="ARBA00022737"/>
    </source>
</evidence>
<sequence length="947" mass="106831">MASDSDEISERLIEDLRPKLRRLIVVNQVLHQLNFIEPDQKERIKQREATDGNIAAAEVLITAVVKKPHEPGWFQAFVDALEHSGCGYAADIMQDKTPKPEVEAENDYFVKLIQLMSPSLLDMKTEDVCFHCVSKELLTAADGEIIDAAKTNQGRMSGASELLRRIVRGRPGWFSKFLQILRETGHKKLYYELTGGSPDSDQQALSFPTGSACNCGLQMFCCPPETLLGITDGAHSTGEARGPESANICLRDYQMDVARPALEGKNVIICLPTGSGKTRVAVYVTKKHLDGRREVGQRGKVVVLVNTIPLVEQHYTGEFLPFLRHTYRVDRVSGDSLLKISFAEIVKKSDVIICTAQILENYLQRSTEGEDEGVNLSDLTLIIIDECHHTHKGEVYNHIMMRYLKQKHKNIRLKKELKQTVPLPQILGLTASPGVGAATKMDKAEEHILRICANLDASTIMTVSSRELKKEPRKALINVEDRKEDPFGDVIKKIMNAIHDHAQLSPACDLGSQNYEQWVVQKERQAATEEDQKVRVCAKHLRQYNEGLNLSNTIRMCDSFNFLNKYHEEEIKNKTSPDEDQAIQITDTERFLFNLFKENKGELQKLADNPDYENDSLSKLRAKVLQEFSSRDLARGIIFTKTRRSAIALSQWIQENPKFADIGVKASHVIGGGDQSVVKPMTSAEQKDVLAKFRTGEVNLLIATTVAEEGLDIAACNFVIRYGHVTNEIAMIQAQGRGRAEDSTYTVVEVKNSGVTEKECVNEYRKNMMDKAIDRIKTFSQADYDKRILEFQFQAIMEEKVRMNNKNKKDIKKESPSEVKFKCRGCSKDVCTGEDIEVIENVHKVNVTPQFSELFIQRENTTLQERCLDYETNGYIACKTCGQRWGSMMLYRGIECPCLLVKNFVVTVSGRKITKCTKWSELPVGFSAFDYAEHASRVAQSSDDEDE</sequence>
<dbReference type="GO" id="GO:0003727">
    <property type="term" value="F:single-stranded RNA binding"/>
    <property type="evidence" value="ECO:0007669"/>
    <property type="project" value="TreeGrafter"/>
</dbReference>
<keyword evidence="6" id="KW-0597">Phosphoprotein</keyword>
<feature type="domain" description="RLR CTR" evidence="22">
    <location>
        <begin position="808"/>
        <end position="936"/>
    </location>
</feature>
<dbReference type="InterPro" id="IPR027417">
    <property type="entry name" value="P-loop_NTPase"/>
</dbReference>
<dbReference type="Pfam" id="PF11648">
    <property type="entry name" value="RIG-I_C-RD"/>
    <property type="match status" value="1"/>
</dbReference>
<keyword evidence="7" id="KW-0399">Innate immunity</keyword>
<evidence type="ECO:0000256" key="19">
    <source>
        <dbReference type="ARBA" id="ARBA00049390"/>
    </source>
</evidence>
<protein>
    <recommendedName>
        <fullName evidence="3">RNA helicase</fullName>
        <ecNumber evidence="3">3.6.4.13</ecNumber>
    </recommendedName>
</protein>
<dbReference type="CDD" id="cd08819">
    <property type="entry name" value="CARD_MDA5_r2"/>
    <property type="match status" value="1"/>
</dbReference>
<dbReference type="InterPro" id="IPR011029">
    <property type="entry name" value="DEATH-like_dom_sf"/>
</dbReference>
<dbReference type="GO" id="GO:0003724">
    <property type="term" value="F:RNA helicase activity"/>
    <property type="evidence" value="ECO:0007669"/>
    <property type="project" value="UniProtKB-EC"/>
</dbReference>
<evidence type="ECO:0000256" key="10">
    <source>
        <dbReference type="ARBA" id="ARBA00022741"/>
    </source>
</evidence>
<organism evidence="23 24">
    <name type="scientific">Mola mola</name>
    <name type="common">Ocean sunfish</name>
    <name type="synonym">Tetraodon mola</name>
    <dbReference type="NCBI Taxonomy" id="94237"/>
    <lineage>
        <taxon>Eukaryota</taxon>
        <taxon>Metazoa</taxon>
        <taxon>Chordata</taxon>
        <taxon>Craniata</taxon>
        <taxon>Vertebrata</taxon>
        <taxon>Euteleostomi</taxon>
        <taxon>Actinopterygii</taxon>
        <taxon>Neopterygii</taxon>
        <taxon>Teleostei</taxon>
        <taxon>Neoteleostei</taxon>
        <taxon>Acanthomorphata</taxon>
        <taxon>Eupercaria</taxon>
        <taxon>Tetraodontiformes</taxon>
        <taxon>Molidae</taxon>
        <taxon>Mola</taxon>
    </lineage>
</organism>
<evidence type="ECO:0000256" key="11">
    <source>
        <dbReference type="ARBA" id="ARBA00022801"/>
    </source>
</evidence>
<keyword evidence="18" id="KW-0051">Antiviral defense</keyword>
<evidence type="ECO:0000256" key="6">
    <source>
        <dbReference type="ARBA" id="ARBA00022553"/>
    </source>
</evidence>
<dbReference type="SMART" id="SM00490">
    <property type="entry name" value="HELICc"/>
    <property type="match status" value="1"/>
</dbReference>
<dbReference type="SUPFAM" id="SSF52540">
    <property type="entry name" value="P-loop containing nucleoside triphosphate hydrolases"/>
    <property type="match status" value="1"/>
</dbReference>
<dbReference type="InterPro" id="IPR021673">
    <property type="entry name" value="RLR_CTR"/>
</dbReference>
<evidence type="ECO:0000256" key="12">
    <source>
        <dbReference type="ARBA" id="ARBA00022806"/>
    </source>
</evidence>
<keyword evidence="5" id="KW-1017">Isopeptide bond</keyword>
<keyword evidence="16" id="KW-0391">Immunity</keyword>
<keyword evidence="17" id="KW-0694">RNA-binding</keyword>
<dbReference type="Gene3D" id="1.20.1320.30">
    <property type="match status" value="1"/>
</dbReference>
<keyword evidence="4" id="KW-0963">Cytoplasm</keyword>
<dbReference type="InterPro" id="IPR011545">
    <property type="entry name" value="DEAD/DEAH_box_helicase_dom"/>
</dbReference>
<dbReference type="Gene3D" id="2.170.150.30">
    <property type="entry name" value="RIG-I-like receptor, C-terminal regulatory domain"/>
    <property type="match status" value="1"/>
</dbReference>
<keyword evidence="14" id="KW-0067">ATP-binding</keyword>
<dbReference type="EC" id="3.6.4.13" evidence="3"/>
<dbReference type="GO" id="GO:0008270">
    <property type="term" value="F:zinc ion binding"/>
    <property type="evidence" value="ECO:0007669"/>
    <property type="project" value="TreeGrafter"/>
</dbReference>
<evidence type="ECO:0000256" key="13">
    <source>
        <dbReference type="ARBA" id="ARBA00022833"/>
    </source>
</evidence>
<evidence type="ECO:0000256" key="4">
    <source>
        <dbReference type="ARBA" id="ARBA00022490"/>
    </source>
</evidence>
<proteinExistence type="inferred from homology"/>
<dbReference type="Pfam" id="PF18119">
    <property type="entry name" value="RIG-I_C"/>
    <property type="match status" value="1"/>
</dbReference>
<evidence type="ECO:0000256" key="14">
    <source>
        <dbReference type="ARBA" id="ARBA00022840"/>
    </source>
</evidence>
<dbReference type="GO" id="GO:0005737">
    <property type="term" value="C:cytoplasm"/>
    <property type="evidence" value="ECO:0007669"/>
    <property type="project" value="UniProtKB-SubCell"/>
</dbReference>
<feature type="domain" description="Helicase ATP-binding" evidence="20">
    <location>
        <begin position="258"/>
        <end position="451"/>
    </location>
</feature>
<evidence type="ECO:0000259" key="21">
    <source>
        <dbReference type="PROSITE" id="PS51194"/>
    </source>
</evidence>
<evidence type="ECO:0000256" key="18">
    <source>
        <dbReference type="ARBA" id="ARBA00023118"/>
    </source>
</evidence>
<dbReference type="SUPFAM" id="SSF47986">
    <property type="entry name" value="DEATH domain"/>
    <property type="match status" value="1"/>
</dbReference>
<dbReference type="Ensembl" id="ENSMMOT00000004665.1">
    <property type="protein sequence ID" value="ENSMMOP00000004582.1"/>
    <property type="gene ID" value="ENSMMOG00000003652.1"/>
</dbReference>
<keyword evidence="8" id="KW-0479">Metal-binding</keyword>
<keyword evidence="13" id="KW-0862">Zinc</keyword>
<name>A0A3Q3VZK9_MOLML</name>
<keyword evidence="11" id="KW-0378">Hydrolase</keyword>
<evidence type="ECO:0000256" key="3">
    <source>
        <dbReference type="ARBA" id="ARBA00012552"/>
    </source>
</evidence>
<dbReference type="Pfam" id="PF00270">
    <property type="entry name" value="DEAD"/>
    <property type="match status" value="1"/>
</dbReference>
<dbReference type="STRING" id="94237.ENSMMOP00000004582"/>
<dbReference type="InterPro" id="IPR001650">
    <property type="entry name" value="Helicase_C-like"/>
</dbReference>